<proteinExistence type="inferred from homology"/>
<dbReference type="GO" id="GO:0043161">
    <property type="term" value="P:proteasome-mediated ubiquitin-dependent protein catabolic process"/>
    <property type="evidence" value="ECO:0007669"/>
    <property type="project" value="TreeGrafter"/>
</dbReference>
<organism evidence="12 13">
    <name type="scientific">Folsomia candida</name>
    <name type="common">Springtail</name>
    <dbReference type="NCBI Taxonomy" id="158441"/>
    <lineage>
        <taxon>Eukaryota</taxon>
        <taxon>Metazoa</taxon>
        <taxon>Ecdysozoa</taxon>
        <taxon>Arthropoda</taxon>
        <taxon>Hexapoda</taxon>
        <taxon>Collembola</taxon>
        <taxon>Entomobryomorpha</taxon>
        <taxon>Isotomoidea</taxon>
        <taxon>Isotomidae</taxon>
        <taxon>Proisotominae</taxon>
        <taxon>Folsomia</taxon>
    </lineage>
</organism>
<dbReference type="EMBL" id="LNIX01000018">
    <property type="protein sequence ID" value="OXA45408.1"/>
    <property type="molecule type" value="Genomic_DNA"/>
</dbReference>
<keyword evidence="5" id="KW-0808">Transferase</keyword>
<evidence type="ECO:0000256" key="3">
    <source>
        <dbReference type="ARBA" id="ARBA00009119"/>
    </source>
</evidence>
<dbReference type="Proteomes" id="UP000198287">
    <property type="component" value="Unassembled WGS sequence"/>
</dbReference>
<comment type="pathway">
    <text evidence="2">Protein modification; protein ubiquitination.</text>
</comment>
<dbReference type="SUPFAM" id="SSF49599">
    <property type="entry name" value="TRAF domain-like"/>
    <property type="match status" value="1"/>
</dbReference>
<dbReference type="InterPro" id="IPR049548">
    <property type="entry name" value="Sina-like_RING"/>
</dbReference>
<evidence type="ECO:0000256" key="8">
    <source>
        <dbReference type="ARBA" id="ARBA00022786"/>
    </source>
</evidence>
<dbReference type="EC" id="2.3.2.27" evidence="4"/>
<dbReference type="SUPFAM" id="SSF57850">
    <property type="entry name" value="RING/U-box"/>
    <property type="match status" value="1"/>
</dbReference>
<dbReference type="Pfam" id="PF21362">
    <property type="entry name" value="Sina_RING"/>
    <property type="match status" value="1"/>
</dbReference>
<evidence type="ECO:0000256" key="9">
    <source>
        <dbReference type="ARBA" id="ARBA00022833"/>
    </source>
</evidence>
<sequence length="225" mass="25930">MTKPRVLRELGDLMDCTICLEEPASPIHSCANGHIICGICVDQVKKCGMCQTDLHVSHFAERLSRQFEFTLPCRNQNCGCDEVVAAAEMKNHLQKCYFRYVLCTESKSGRCDDAKVPLKEYGKHLQERHNQITGDAIYFWMTVLGNKETAEKYMFELKVFKTLKNGKKVEASWTIPIVAFHDRPKYVEDSPFYAVVPVRMVKEFGTQIESENSHQIRFVTSYRIF</sequence>
<dbReference type="PROSITE" id="PS51081">
    <property type="entry name" value="ZF_SIAH"/>
    <property type="match status" value="1"/>
</dbReference>
<comment type="caution">
    <text evidence="12">The sequence shown here is derived from an EMBL/GenBank/DDBJ whole genome shotgun (WGS) entry which is preliminary data.</text>
</comment>
<keyword evidence="8" id="KW-0833">Ubl conjugation pathway</keyword>
<reference evidence="12 13" key="1">
    <citation type="submission" date="2015-12" db="EMBL/GenBank/DDBJ databases">
        <title>The genome of Folsomia candida.</title>
        <authorList>
            <person name="Faddeeva A."/>
            <person name="Derks M.F."/>
            <person name="Anvar Y."/>
            <person name="Smit S."/>
            <person name="Van Straalen N."/>
            <person name="Roelofs D."/>
        </authorList>
    </citation>
    <scope>NUCLEOTIDE SEQUENCE [LARGE SCALE GENOMIC DNA]</scope>
    <source>
        <strain evidence="12 13">VU population</strain>
        <tissue evidence="12">Whole body</tissue>
    </source>
</reference>
<dbReference type="InterPro" id="IPR013010">
    <property type="entry name" value="Znf_SIAH"/>
</dbReference>
<protein>
    <recommendedName>
        <fullName evidence="4">RING-type E3 ubiquitin transferase</fullName>
        <ecNumber evidence="4">2.3.2.27</ecNumber>
    </recommendedName>
</protein>
<feature type="domain" description="SIAH-type" evidence="11">
    <location>
        <begin position="68"/>
        <end position="130"/>
    </location>
</feature>
<dbReference type="GO" id="GO:0061630">
    <property type="term" value="F:ubiquitin protein ligase activity"/>
    <property type="evidence" value="ECO:0007669"/>
    <property type="project" value="UniProtKB-EC"/>
</dbReference>
<evidence type="ECO:0000256" key="6">
    <source>
        <dbReference type="ARBA" id="ARBA00022723"/>
    </source>
</evidence>
<comment type="similarity">
    <text evidence="3">Belongs to the SINA (Seven in absentia) family.</text>
</comment>
<keyword evidence="9" id="KW-0862">Zinc</keyword>
<accession>A0A226DK86</accession>
<dbReference type="GO" id="GO:0008270">
    <property type="term" value="F:zinc ion binding"/>
    <property type="evidence" value="ECO:0007669"/>
    <property type="project" value="UniProtKB-KW"/>
</dbReference>
<evidence type="ECO:0000256" key="10">
    <source>
        <dbReference type="PROSITE-ProRule" id="PRU00455"/>
    </source>
</evidence>
<evidence type="ECO:0000313" key="13">
    <source>
        <dbReference type="Proteomes" id="UP000198287"/>
    </source>
</evidence>
<dbReference type="AlphaFoldDB" id="A0A226DK86"/>
<dbReference type="GO" id="GO:0005737">
    <property type="term" value="C:cytoplasm"/>
    <property type="evidence" value="ECO:0007669"/>
    <property type="project" value="TreeGrafter"/>
</dbReference>
<dbReference type="InterPro" id="IPR013083">
    <property type="entry name" value="Znf_RING/FYVE/PHD"/>
</dbReference>
<keyword evidence="13" id="KW-1185">Reference proteome</keyword>
<keyword evidence="6" id="KW-0479">Metal-binding</keyword>
<keyword evidence="7 10" id="KW-0863">Zinc-finger</keyword>
<dbReference type="Gene3D" id="3.30.40.10">
    <property type="entry name" value="Zinc/RING finger domain, C3HC4 (zinc finger)"/>
    <property type="match status" value="2"/>
</dbReference>
<dbReference type="PANTHER" id="PTHR45877:SF2">
    <property type="entry name" value="E3 UBIQUITIN-PROTEIN LIGASE SINA-RELATED"/>
    <property type="match status" value="1"/>
</dbReference>
<dbReference type="PANTHER" id="PTHR45877">
    <property type="entry name" value="E3 UBIQUITIN-PROTEIN LIGASE SIAH2"/>
    <property type="match status" value="1"/>
</dbReference>
<evidence type="ECO:0000259" key="11">
    <source>
        <dbReference type="PROSITE" id="PS51081"/>
    </source>
</evidence>
<comment type="catalytic activity">
    <reaction evidence="1">
        <text>S-ubiquitinyl-[E2 ubiquitin-conjugating enzyme]-L-cysteine + [acceptor protein]-L-lysine = [E2 ubiquitin-conjugating enzyme]-L-cysteine + N(6)-ubiquitinyl-[acceptor protein]-L-lysine.</text>
        <dbReference type="EC" id="2.3.2.27"/>
    </reaction>
</comment>
<dbReference type="InterPro" id="IPR004162">
    <property type="entry name" value="SINA-like_animal"/>
</dbReference>
<evidence type="ECO:0000256" key="5">
    <source>
        <dbReference type="ARBA" id="ARBA00022679"/>
    </source>
</evidence>
<dbReference type="STRING" id="158441.A0A226DK86"/>
<evidence type="ECO:0000256" key="2">
    <source>
        <dbReference type="ARBA" id="ARBA00004906"/>
    </source>
</evidence>
<name>A0A226DK86_FOLCA</name>
<evidence type="ECO:0000256" key="4">
    <source>
        <dbReference type="ARBA" id="ARBA00012483"/>
    </source>
</evidence>
<dbReference type="Pfam" id="PF21361">
    <property type="entry name" value="Sina_ZnF"/>
    <property type="match status" value="1"/>
</dbReference>
<dbReference type="GO" id="GO:0031624">
    <property type="term" value="F:ubiquitin conjugating enzyme binding"/>
    <property type="evidence" value="ECO:0007669"/>
    <property type="project" value="TreeGrafter"/>
</dbReference>
<gene>
    <name evidence="12" type="ORF">Fcan01_20328</name>
</gene>
<evidence type="ECO:0000256" key="1">
    <source>
        <dbReference type="ARBA" id="ARBA00000900"/>
    </source>
</evidence>
<evidence type="ECO:0000256" key="7">
    <source>
        <dbReference type="ARBA" id="ARBA00022771"/>
    </source>
</evidence>
<evidence type="ECO:0000313" key="12">
    <source>
        <dbReference type="EMBL" id="OXA45408.1"/>
    </source>
</evidence>
<dbReference type="OrthoDB" id="8182903at2759"/>